<comment type="cofactor">
    <cofactor evidence="2">
        <name>Mg(2+)</name>
        <dbReference type="ChEBI" id="CHEBI:18420"/>
    </cofactor>
</comment>
<evidence type="ECO:0000256" key="9">
    <source>
        <dbReference type="SAM" id="SignalP"/>
    </source>
</evidence>
<evidence type="ECO:0000256" key="1">
    <source>
        <dbReference type="ARBA" id="ARBA00001936"/>
    </source>
</evidence>
<dbReference type="GO" id="GO:0004519">
    <property type="term" value="F:endonuclease activity"/>
    <property type="evidence" value="ECO:0007669"/>
    <property type="project" value="UniProtKB-KW"/>
</dbReference>
<evidence type="ECO:0000256" key="4">
    <source>
        <dbReference type="ARBA" id="ARBA00022723"/>
    </source>
</evidence>
<dbReference type="PANTHER" id="PTHR15822">
    <property type="entry name" value="TRAF AND TNF RECEPTOR-ASSOCIATED PROTEIN"/>
    <property type="match status" value="1"/>
</dbReference>
<dbReference type="Gene3D" id="3.60.10.10">
    <property type="entry name" value="Endonuclease/exonuclease/phosphatase"/>
    <property type="match status" value="1"/>
</dbReference>
<gene>
    <name evidence="11" type="ORF">WMO46_02035</name>
</gene>
<dbReference type="EMBL" id="JBBMFL010000002">
    <property type="protein sequence ID" value="MEQ2543728.1"/>
    <property type="molecule type" value="Genomic_DNA"/>
</dbReference>
<evidence type="ECO:0000313" key="11">
    <source>
        <dbReference type="EMBL" id="MEQ2543728.1"/>
    </source>
</evidence>
<keyword evidence="6" id="KW-0378">Hydrolase</keyword>
<evidence type="ECO:0000256" key="5">
    <source>
        <dbReference type="ARBA" id="ARBA00022763"/>
    </source>
</evidence>
<keyword evidence="3" id="KW-0540">Nuclease</keyword>
<evidence type="ECO:0000313" key="12">
    <source>
        <dbReference type="Proteomes" id="UP001460202"/>
    </source>
</evidence>
<keyword evidence="9" id="KW-0732">Signal</keyword>
<proteinExistence type="predicted"/>
<dbReference type="InterPro" id="IPR036691">
    <property type="entry name" value="Endo/exonu/phosph_ase_sf"/>
</dbReference>
<keyword evidence="11" id="KW-0255">Endonuclease</keyword>
<evidence type="ECO:0000256" key="8">
    <source>
        <dbReference type="ARBA" id="ARBA00023204"/>
    </source>
</evidence>
<comment type="caution">
    <text evidence="11">The sequence shown here is derived from an EMBL/GenBank/DDBJ whole genome shotgun (WGS) entry which is preliminary data.</text>
</comment>
<protein>
    <submittedName>
        <fullName evidence="11">Endonuclease/exonuclease/phosphatase family protein</fullName>
    </submittedName>
</protein>
<dbReference type="Pfam" id="PF03372">
    <property type="entry name" value="Exo_endo_phos"/>
    <property type="match status" value="1"/>
</dbReference>
<dbReference type="InterPro" id="IPR051547">
    <property type="entry name" value="TDP2-like"/>
</dbReference>
<dbReference type="InterPro" id="IPR005135">
    <property type="entry name" value="Endo/exonuclease/phosphatase"/>
</dbReference>
<evidence type="ECO:0000259" key="10">
    <source>
        <dbReference type="Pfam" id="PF03372"/>
    </source>
</evidence>
<feature type="signal peptide" evidence="9">
    <location>
        <begin position="1"/>
        <end position="17"/>
    </location>
</feature>
<sequence>MKTLKYLLCGITMCALACSSSKDDGPGPDKGESNTLKIMSFNVRYNSANDEGDTNWEVRKAAVVKMINTVQPDVVGLQEPRTEQRTYLKNNLPNYGYLEVPGTGAGTGGNTCLIYRQDRFTKVNDGYFFLSPTPDEPSRCWDVGDSQWRTSVWVHLKEKETGKEFFFLSTHMPVRTNSSYPNEPYIQARINSANLNVERMKKIAGESAMCFIVGDMNCSEKAADGSANADGVRALKPYRDWMKSGRDIAPTGDAYSFNNFGKGTAAPSRNLDHIFYRNVTMAMSFRTLTDNYGVKYVSDHYPILLTVLF</sequence>
<accession>A0ABV1GUR5</accession>
<evidence type="ECO:0000256" key="2">
    <source>
        <dbReference type="ARBA" id="ARBA00001946"/>
    </source>
</evidence>
<dbReference type="PANTHER" id="PTHR15822:SF4">
    <property type="entry name" value="TYROSYL-DNA PHOSPHODIESTERASE 2"/>
    <property type="match status" value="1"/>
</dbReference>
<dbReference type="GeneID" id="78180109"/>
<comment type="cofactor">
    <cofactor evidence="1">
        <name>Mn(2+)</name>
        <dbReference type="ChEBI" id="CHEBI:29035"/>
    </cofactor>
</comment>
<name>A0ABV1GUR5_9BACT</name>
<dbReference type="SUPFAM" id="SSF56219">
    <property type="entry name" value="DNase I-like"/>
    <property type="match status" value="1"/>
</dbReference>
<keyword evidence="5" id="KW-0227">DNA damage</keyword>
<reference evidence="11 12" key="1">
    <citation type="submission" date="2024-03" db="EMBL/GenBank/DDBJ databases">
        <title>Human intestinal bacterial collection.</title>
        <authorList>
            <person name="Pauvert C."/>
            <person name="Hitch T.C.A."/>
            <person name="Clavel T."/>
        </authorList>
    </citation>
    <scope>NUCLEOTIDE SEQUENCE [LARGE SCALE GENOMIC DNA]</scope>
    <source>
        <strain evidence="11 12">CLA-KB-H122</strain>
    </source>
</reference>
<evidence type="ECO:0000256" key="7">
    <source>
        <dbReference type="ARBA" id="ARBA00022842"/>
    </source>
</evidence>
<evidence type="ECO:0000256" key="6">
    <source>
        <dbReference type="ARBA" id="ARBA00022801"/>
    </source>
</evidence>
<keyword evidence="12" id="KW-1185">Reference proteome</keyword>
<keyword evidence="8" id="KW-0234">DNA repair</keyword>
<feature type="domain" description="Endonuclease/exonuclease/phosphatase" evidence="10">
    <location>
        <begin position="39"/>
        <end position="300"/>
    </location>
</feature>
<dbReference type="Proteomes" id="UP001460202">
    <property type="component" value="Unassembled WGS sequence"/>
</dbReference>
<feature type="chain" id="PRO_5045728259" evidence="9">
    <location>
        <begin position="18"/>
        <end position="309"/>
    </location>
</feature>
<evidence type="ECO:0000256" key="3">
    <source>
        <dbReference type="ARBA" id="ARBA00022722"/>
    </source>
</evidence>
<keyword evidence="4" id="KW-0479">Metal-binding</keyword>
<keyword evidence="7" id="KW-0460">Magnesium</keyword>
<organism evidence="11 12">
    <name type="scientific">Alistipes intestinihominis</name>
    <dbReference type="NCBI Taxonomy" id="3133172"/>
    <lineage>
        <taxon>Bacteria</taxon>
        <taxon>Pseudomonadati</taxon>
        <taxon>Bacteroidota</taxon>
        <taxon>Bacteroidia</taxon>
        <taxon>Bacteroidales</taxon>
        <taxon>Rikenellaceae</taxon>
        <taxon>Alistipes</taxon>
    </lineage>
</organism>
<dbReference type="RefSeq" id="WP_044118773.1">
    <property type="nucleotide sequence ID" value="NZ_JBBMFL010000002.1"/>
</dbReference>